<proteinExistence type="inferred from homology"/>
<dbReference type="Proteomes" id="UP001610444">
    <property type="component" value="Unassembled WGS sequence"/>
</dbReference>
<evidence type="ECO:0000256" key="3">
    <source>
        <dbReference type="ARBA" id="ARBA00022801"/>
    </source>
</evidence>
<dbReference type="SUPFAM" id="SSF53474">
    <property type="entry name" value="alpha/beta-Hydrolases"/>
    <property type="match status" value="1"/>
</dbReference>
<name>A0ABR4L3U7_9EURO</name>
<dbReference type="RefSeq" id="XP_070904168.1">
    <property type="nucleotide sequence ID" value="XM_071048148.1"/>
</dbReference>
<dbReference type="InterPro" id="IPR001375">
    <property type="entry name" value="Peptidase_S9_cat"/>
</dbReference>
<evidence type="ECO:0000313" key="7">
    <source>
        <dbReference type="Proteomes" id="UP001610444"/>
    </source>
</evidence>
<keyword evidence="2" id="KW-0732">Signal</keyword>
<evidence type="ECO:0000259" key="5">
    <source>
        <dbReference type="Pfam" id="PF00326"/>
    </source>
</evidence>
<comment type="similarity">
    <text evidence="1">Belongs to the peptidase S9C family.</text>
</comment>
<protein>
    <recommendedName>
        <fullName evidence="4">Dipeptidyl-peptidase V</fullName>
    </recommendedName>
</protein>
<evidence type="ECO:0000313" key="6">
    <source>
        <dbReference type="EMBL" id="KAL2859234.1"/>
    </source>
</evidence>
<organism evidence="6 7">
    <name type="scientific">Aspergillus pseudodeflectus</name>
    <dbReference type="NCBI Taxonomy" id="176178"/>
    <lineage>
        <taxon>Eukaryota</taxon>
        <taxon>Fungi</taxon>
        <taxon>Dikarya</taxon>
        <taxon>Ascomycota</taxon>
        <taxon>Pezizomycotina</taxon>
        <taxon>Eurotiomycetes</taxon>
        <taxon>Eurotiomycetidae</taxon>
        <taxon>Eurotiales</taxon>
        <taxon>Aspergillaceae</taxon>
        <taxon>Aspergillus</taxon>
        <taxon>Aspergillus subgen. Nidulantes</taxon>
    </lineage>
</organism>
<dbReference type="PANTHER" id="PTHR42776:SF13">
    <property type="entry name" value="DIPEPTIDYL-PEPTIDASE 5"/>
    <property type="match status" value="1"/>
</dbReference>
<keyword evidence="3 6" id="KW-0378">Hydrolase</keyword>
<sequence>MTQLPRTKPPPNLTPVALVASATRSQPVPNASGTLAAYTELFPATEDTPIAHGGIWILDLNSTRSWPIPGTPSARFPQWLGRSDQVVWLEACPDGHTRFVVADARLRGERYVAGTVAGPVWDLRTTRVVNMGDPADDVDDNLGFAVVGEVDGDGRLFNPLEGGRSLKDTAGGPGVCHRPGHVHCRQEMGHRRIVIWFGSLVRPPTDSPRGRYTIPRVTNLMAYFDLGNVSLQSQSDEKGQEICPDFVISSWVILFTAPDPEVDSATHTVSSCYICPMLDWSGLLVPDDYYKAFRHRGLGGACSSPAVSNRGQVGFLAQKQDGFAADKNRIIIVTDNQRGLYEEIFASADGKGQWDLSPSRVSFAADGRLLLSVEDKGRKVLYQLDPVDGATPADLKRIAPFASSAKSVVYATPLGDSPSRILLTCESFVQPPQFILHDLVAGAIAEFPLDNPRFGLSKDQIKEVWFPSANNRKIHAWVIKPSFFNPEHKYPVAYFIQDSQHGSWSSIWSTSTTTSPNLAFFAEHGYVVVAPNITGSIGYGEDFVNSTQHSPTDMAYQDLHHGFKYIQNELPYIDSRRAVALGCGYGGYMVNWIQGHDLGRRFRGLVSCNGIFSIMTYLAADVQHPVFHELGGPPWLAAGEWRRADPARHLHNWKTPQMVIYDPVDAQVRVSDALAAVKTLRLREVECEFLDLEASGGHMNRPERQVLFYHTVLDWMARYTK</sequence>
<dbReference type="GO" id="GO:0016787">
    <property type="term" value="F:hydrolase activity"/>
    <property type="evidence" value="ECO:0007669"/>
    <property type="project" value="UniProtKB-KW"/>
</dbReference>
<dbReference type="InterPro" id="IPR029058">
    <property type="entry name" value="AB_hydrolase_fold"/>
</dbReference>
<evidence type="ECO:0000256" key="4">
    <source>
        <dbReference type="ARBA" id="ARBA00032829"/>
    </source>
</evidence>
<evidence type="ECO:0000256" key="1">
    <source>
        <dbReference type="ARBA" id="ARBA00010040"/>
    </source>
</evidence>
<gene>
    <name evidence="6" type="ORF">BJX68DRAFT_276629</name>
</gene>
<dbReference type="EMBL" id="JBFXLR010000003">
    <property type="protein sequence ID" value="KAL2859234.1"/>
    <property type="molecule type" value="Genomic_DNA"/>
</dbReference>
<dbReference type="Pfam" id="PF00326">
    <property type="entry name" value="Peptidase_S9"/>
    <property type="match status" value="1"/>
</dbReference>
<dbReference type="Gene3D" id="3.40.50.1820">
    <property type="entry name" value="alpha/beta hydrolase"/>
    <property type="match status" value="1"/>
</dbReference>
<dbReference type="PANTHER" id="PTHR42776">
    <property type="entry name" value="SERINE PEPTIDASE S9 FAMILY MEMBER"/>
    <property type="match status" value="1"/>
</dbReference>
<reference evidence="6 7" key="1">
    <citation type="submission" date="2024-07" db="EMBL/GenBank/DDBJ databases">
        <title>Section-level genome sequencing and comparative genomics of Aspergillus sections Usti and Cavernicolus.</title>
        <authorList>
            <consortium name="Lawrence Berkeley National Laboratory"/>
            <person name="Nybo J.L."/>
            <person name="Vesth T.C."/>
            <person name="Theobald S."/>
            <person name="Frisvad J.C."/>
            <person name="Larsen T.O."/>
            <person name="Kjaerboelling I."/>
            <person name="Rothschild-Mancinelli K."/>
            <person name="Lyhne E.K."/>
            <person name="Kogle M.E."/>
            <person name="Barry K."/>
            <person name="Clum A."/>
            <person name="Na H."/>
            <person name="Ledsgaard L."/>
            <person name="Lin J."/>
            <person name="Lipzen A."/>
            <person name="Kuo A."/>
            <person name="Riley R."/>
            <person name="Mondo S."/>
            <person name="LaButti K."/>
            <person name="Haridas S."/>
            <person name="Pangalinan J."/>
            <person name="Salamov A.A."/>
            <person name="Simmons B.A."/>
            <person name="Magnuson J.K."/>
            <person name="Chen J."/>
            <person name="Drula E."/>
            <person name="Henrissat B."/>
            <person name="Wiebenga A."/>
            <person name="Lubbers R.J."/>
            <person name="Gomes A.C."/>
            <person name="Macurrencykelacurrency M.R."/>
            <person name="Stajich J."/>
            <person name="Grigoriev I.V."/>
            <person name="Mortensen U.H."/>
            <person name="De vries R.P."/>
            <person name="Baker S.E."/>
            <person name="Andersen M.R."/>
        </authorList>
    </citation>
    <scope>NUCLEOTIDE SEQUENCE [LARGE SCALE GENOMIC DNA]</scope>
    <source>
        <strain evidence="6 7">CBS 756.74</strain>
    </source>
</reference>
<accession>A0ABR4L3U7</accession>
<evidence type="ECO:0000256" key="2">
    <source>
        <dbReference type="ARBA" id="ARBA00022729"/>
    </source>
</evidence>
<feature type="domain" description="Peptidase S9 prolyl oligopeptidase catalytic" evidence="5">
    <location>
        <begin position="515"/>
        <end position="720"/>
    </location>
</feature>
<keyword evidence="7" id="KW-1185">Reference proteome</keyword>
<comment type="caution">
    <text evidence="6">The sequence shown here is derived from an EMBL/GenBank/DDBJ whole genome shotgun (WGS) entry which is preliminary data.</text>
</comment>
<dbReference type="GeneID" id="98163312"/>